<organism evidence="3 4">
    <name type="scientific">Nonomuraea rubra</name>
    <dbReference type="NCBI Taxonomy" id="46180"/>
    <lineage>
        <taxon>Bacteria</taxon>
        <taxon>Bacillati</taxon>
        <taxon>Actinomycetota</taxon>
        <taxon>Actinomycetes</taxon>
        <taxon>Streptosporangiales</taxon>
        <taxon>Streptosporangiaceae</taxon>
        <taxon>Nonomuraea</taxon>
    </lineage>
</organism>
<dbReference type="GO" id="GO:0005829">
    <property type="term" value="C:cytosol"/>
    <property type="evidence" value="ECO:0007669"/>
    <property type="project" value="TreeGrafter"/>
</dbReference>
<evidence type="ECO:0000259" key="2">
    <source>
        <dbReference type="Pfam" id="PF00248"/>
    </source>
</evidence>
<dbReference type="Pfam" id="PF00248">
    <property type="entry name" value="Aldo_ket_red"/>
    <property type="match status" value="1"/>
</dbReference>
<dbReference type="EMBL" id="JACHMI010000001">
    <property type="protein sequence ID" value="MBB6554546.1"/>
    <property type="molecule type" value="Genomic_DNA"/>
</dbReference>
<dbReference type="RefSeq" id="WP_312904215.1">
    <property type="nucleotide sequence ID" value="NZ_JACHMI010000001.1"/>
</dbReference>
<proteinExistence type="predicted"/>
<protein>
    <submittedName>
        <fullName evidence="3">Aryl-alcohol dehydrogenase-like predicted oxidoreductase</fullName>
    </submittedName>
</protein>
<sequence length="225" mass="23978">MTSRSSAGPHVVALHIWDGRTPVEEVLRAMDDLVRAGKVLYVGISDIPAWQVSRMQEIARLRGWSPLVALQIPYSLVERTVERELIPMTEAMGLAVLPWSPLAGGVLTGKYGRSDLETDGGMGARKAVAAGNGFLTERALKIAAVVQELAAEAGTTPSRVALAWTLLNPAVVSSLVGARTLAQLKDNLGALEIELDTGQRARLDEVSAVDPGFPHDILGRLAASR</sequence>
<evidence type="ECO:0000256" key="1">
    <source>
        <dbReference type="ARBA" id="ARBA00023002"/>
    </source>
</evidence>
<name>A0A7X0P3E1_9ACTN</name>
<evidence type="ECO:0000313" key="3">
    <source>
        <dbReference type="EMBL" id="MBB6554546.1"/>
    </source>
</evidence>
<feature type="domain" description="NADP-dependent oxidoreductase" evidence="2">
    <location>
        <begin position="11"/>
        <end position="207"/>
    </location>
</feature>
<comment type="caution">
    <text evidence="3">The sequence shown here is derived from an EMBL/GenBank/DDBJ whole genome shotgun (WGS) entry which is preliminary data.</text>
</comment>
<accession>A0A7X0P3E1</accession>
<keyword evidence="4" id="KW-1185">Reference proteome</keyword>
<keyword evidence="1" id="KW-0560">Oxidoreductase</keyword>
<dbReference type="Gene3D" id="3.20.20.100">
    <property type="entry name" value="NADP-dependent oxidoreductase domain"/>
    <property type="match status" value="1"/>
</dbReference>
<dbReference type="PANTHER" id="PTHR43364:SF4">
    <property type="entry name" value="NAD(P)-LINKED OXIDOREDUCTASE SUPERFAMILY PROTEIN"/>
    <property type="match status" value="1"/>
</dbReference>
<dbReference type="GO" id="GO:0016491">
    <property type="term" value="F:oxidoreductase activity"/>
    <property type="evidence" value="ECO:0007669"/>
    <property type="project" value="UniProtKB-KW"/>
</dbReference>
<dbReference type="InterPro" id="IPR036812">
    <property type="entry name" value="NAD(P)_OxRdtase_dom_sf"/>
</dbReference>
<reference evidence="3 4" key="1">
    <citation type="submission" date="2020-08" db="EMBL/GenBank/DDBJ databases">
        <title>Sequencing the genomes of 1000 actinobacteria strains.</title>
        <authorList>
            <person name="Klenk H.-P."/>
        </authorList>
    </citation>
    <scope>NUCLEOTIDE SEQUENCE [LARGE SCALE GENOMIC DNA]</scope>
    <source>
        <strain evidence="3 4">DSM 43768</strain>
    </source>
</reference>
<dbReference type="InterPro" id="IPR023210">
    <property type="entry name" value="NADP_OxRdtase_dom"/>
</dbReference>
<dbReference type="SUPFAM" id="SSF51430">
    <property type="entry name" value="NAD(P)-linked oxidoreductase"/>
    <property type="match status" value="1"/>
</dbReference>
<dbReference type="PANTHER" id="PTHR43364">
    <property type="entry name" value="NADH-SPECIFIC METHYLGLYOXAL REDUCTASE-RELATED"/>
    <property type="match status" value="1"/>
</dbReference>
<evidence type="ECO:0000313" key="4">
    <source>
        <dbReference type="Proteomes" id="UP000565579"/>
    </source>
</evidence>
<dbReference type="AlphaFoldDB" id="A0A7X0P3E1"/>
<dbReference type="Proteomes" id="UP000565579">
    <property type="component" value="Unassembled WGS sequence"/>
</dbReference>
<gene>
    <name evidence="3" type="ORF">HD593_009341</name>
</gene>
<dbReference type="InterPro" id="IPR050523">
    <property type="entry name" value="AKR_Detox_Biosynth"/>
</dbReference>